<evidence type="ECO:0000256" key="3">
    <source>
        <dbReference type="ARBA" id="ARBA00022679"/>
    </source>
</evidence>
<comment type="caution">
    <text evidence="6">The sequence shown here is derived from an EMBL/GenBank/DDBJ whole genome shotgun (WGS) entry which is preliminary data.</text>
</comment>
<dbReference type="Gene3D" id="2.160.10.10">
    <property type="entry name" value="Hexapeptide repeat proteins"/>
    <property type="match status" value="1"/>
</dbReference>
<dbReference type="PROSITE" id="PS00101">
    <property type="entry name" value="HEXAPEP_TRANSFERASES"/>
    <property type="match status" value="1"/>
</dbReference>
<evidence type="ECO:0000313" key="7">
    <source>
        <dbReference type="Proteomes" id="UP000746471"/>
    </source>
</evidence>
<reference evidence="6 7" key="1">
    <citation type="submission" date="2021-05" db="EMBL/GenBank/DDBJ databases">
        <title>Fusibacter ferrireducens sp. nov., an anaerobic, sulfur- and Fe-reducing bacterium isolated from the mangrove sediment.</title>
        <authorList>
            <person name="Qiu D."/>
        </authorList>
    </citation>
    <scope>NUCLEOTIDE SEQUENCE [LARGE SCALE GENOMIC DNA]</scope>
    <source>
        <strain evidence="6 7">DSM 12116</strain>
    </source>
</reference>
<protein>
    <recommendedName>
        <fullName evidence="2">Serine acetyltransferase</fullName>
    </recommendedName>
</protein>
<dbReference type="InterPro" id="IPR018357">
    <property type="entry name" value="Hexapep_transf_CS"/>
</dbReference>
<dbReference type="InterPro" id="IPR045304">
    <property type="entry name" value="LbH_SAT"/>
</dbReference>
<gene>
    <name evidence="6" type="ORF">KHM83_15530</name>
</gene>
<organism evidence="6 7">
    <name type="scientific">Fusibacter paucivorans</name>
    <dbReference type="NCBI Taxonomy" id="76009"/>
    <lineage>
        <taxon>Bacteria</taxon>
        <taxon>Bacillati</taxon>
        <taxon>Bacillota</taxon>
        <taxon>Clostridia</taxon>
        <taxon>Eubacteriales</taxon>
        <taxon>Eubacteriales Family XII. Incertae Sedis</taxon>
        <taxon>Fusibacter</taxon>
    </lineage>
</organism>
<dbReference type="InterPro" id="IPR011004">
    <property type="entry name" value="Trimer_LpxA-like_sf"/>
</dbReference>
<proteinExistence type="inferred from homology"/>
<dbReference type="CDD" id="cd03354">
    <property type="entry name" value="LbH_SAT"/>
    <property type="match status" value="1"/>
</dbReference>
<keyword evidence="3" id="KW-0808">Transferase</keyword>
<keyword evidence="5" id="KW-0012">Acyltransferase</keyword>
<dbReference type="EMBL" id="JAHBCL010000031">
    <property type="protein sequence ID" value="MBS7528097.1"/>
    <property type="molecule type" value="Genomic_DNA"/>
</dbReference>
<dbReference type="InterPro" id="IPR001451">
    <property type="entry name" value="Hexapep"/>
</dbReference>
<evidence type="ECO:0000256" key="2">
    <source>
        <dbReference type="ARBA" id="ARBA00018522"/>
    </source>
</evidence>
<keyword evidence="4" id="KW-0677">Repeat</keyword>
<name>A0ABS5PT96_9FIRM</name>
<dbReference type="InterPro" id="IPR005881">
    <property type="entry name" value="Ser_O-AcTrfase"/>
</dbReference>
<comment type="similarity">
    <text evidence="1">Belongs to the transferase hexapeptide repeat family.</text>
</comment>
<dbReference type="SUPFAM" id="SSF51161">
    <property type="entry name" value="Trimeric LpxA-like enzymes"/>
    <property type="match status" value="1"/>
</dbReference>
<evidence type="ECO:0000256" key="5">
    <source>
        <dbReference type="ARBA" id="ARBA00023315"/>
    </source>
</evidence>
<dbReference type="PIRSF" id="PIRSF000441">
    <property type="entry name" value="CysE"/>
    <property type="match status" value="1"/>
</dbReference>
<dbReference type="Pfam" id="PF00132">
    <property type="entry name" value="Hexapep"/>
    <property type="match status" value="1"/>
</dbReference>
<accession>A0ABS5PT96</accession>
<dbReference type="Proteomes" id="UP000746471">
    <property type="component" value="Unassembled WGS sequence"/>
</dbReference>
<evidence type="ECO:0000256" key="1">
    <source>
        <dbReference type="ARBA" id="ARBA00007274"/>
    </source>
</evidence>
<evidence type="ECO:0000313" key="6">
    <source>
        <dbReference type="EMBL" id="MBS7528097.1"/>
    </source>
</evidence>
<dbReference type="PANTHER" id="PTHR42811">
    <property type="entry name" value="SERINE ACETYLTRANSFERASE"/>
    <property type="match status" value="1"/>
</dbReference>
<evidence type="ECO:0000256" key="4">
    <source>
        <dbReference type="ARBA" id="ARBA00022737"/>
    </source>
</evidence>
<keyword evidence="7" id="KW-1185">Reference proteome</keyword>
<sequence length="127" mass="13362">MRMTRLTSFLNYLTRFLFSCEIPASVVIGSNIVFAHYGLGVTIHGRTTIGDNVKIYQNVTIGSRNGEGPPRIGDNVLIGAGACILGDITIGNNVQIGANAVVLHNIPDNSIAVGVPAKVISNNAENS</sequence>